<feature type="transmembrane region" description="Helical" evidence="3">
    <location>
        <begin position="213"/>
        <end position="233"/>
    </location>
</feature>
<evidence type="ECO:0000256" key="3">
    <source>
        <dbReference type="SAM" id="Phobius"/>
    </source>
</evidence>
<dbReference type="EMBL" id="QUQO01000001">
    <property type="protein sequence ID" value="RFB05097.1"/>
    <property type="molecule type" value="Genomic_DNA"/>
</dbReference>
<organism evidence="4 5">
    <name type="scientific">Parvularcula marina</name>
    <dbReference type="NCBI Taxonomy" id="2292771"/>
    <lineage>
        <taxon>Bacteria</taxon>
        <taxon>Pseudomonadati</taxon>
        <taxon>Pseudomonadota</taxon>
        <taxon>Alphaproteobacteria</taxon>
        <taxon>Parvularculales</taxon>
        <taxon>Parvularculaceae</taxon>
        <taxon>Parvularcula</taxon>
    </lineage>
</organism>
<feature type="region of interest" description="Disordered" evidence="2">
    <location>
        <begin position="439"/>
        <end position="458"/>
    </location>
</feature>
<dbReference type="InParanoid" id="A0A371RI06"/>
<reference evidence="4 5" key="1">
    <citation type="submission" date="2018-08" db="EMBL/GenBank/DDBJ databases">
        <title>Parvularcula sp. SM1705, isolated from surface water of the South Sea China.</title>
        <authorList>
            <person name="Sun L."/>
        </authorList>
    </citation>
    <scope>NUCLEOTIDE SEQUENCE [LARGE SCALE GENOMIC DNA]</scope>
    <source>
        <strain evidence="4 5">SM1705</strain>
    </source>
</reference>
<keyword evidence="3" id="KW-0812">Transmembrane</keyword>
<evidence type="ECO:0000313" key="4">
    <source>
        <dbReference type="EMBL" id="RFB05097.1"/>
    </source>
</evidence>
<evidence type="ECO:0008006" key="6">
    <source>
        <dbReference type="Google" id="ProtNLM"/>
    </source>
</evidence>
<feature type="transmembrane region" description="Helical" evidence="3">
    <location>
        <begin position="37"/>
        <end position="61"/>
    </location>
</feature>
<keyword evidence="3" id="KW-0472">Membrane</keyword>
<comment type="caution">
    <text evidence="4">The sequence shown here is derived from an EMBL/GenBank/DDBJ whole genome shotgun (WGS) entry which is preliminary data.</text>
</comment>
<accession>A0A371RI06</accession>
<feature type="transmembrane region" description="Helical" evidence="3">
    <location>
        <begin position="150"/>
        <end position="177"/>
    </location>
</feature>
<sequence length="458" mass="50447">MNSIRTEFVRIGVVAAILFTLALWQRDFIVSAIQSNVPLNLTIIGTFAFGLSLVGMALYALRNEFLALYALKEAHEDAERELRNPDADPMWRFERAHSPAIVFKRPRILGQAYDLISEQLARDHTLTINAATMQTLMEGIDDRLGERRGLITYVSGILVFLGLIGTFIGLMVTLASVGDILGGLDLDSADPAATVSALMANLQTPLGGMATGFSSSLFGLVTSLTISIMSQLVGRASGNLKSDFSRWLSTIVELQENPASGSSKAAAQHSAAIEEKRLALLMRTARYVVNSSQRQNRTLNTSLEVLRKLTEENREQKKEIAQLVHVARVLTRQQIHTTRAMQQSSEAISSLARATDLKDEVHKVSTIFSSDLQERDMLLHDTLESLRLEIAANKSAQGQITYRDDSEAEYLSNALAEDSVQYDVSRLQKLVRTIYSMEQSAGASADDETNEPRIAKEA</sequence>
<evidence type="ECO:0000256" key="1">
    <source>
        <dbReference type="SAM" id="Coils"/>
    </source>
</evidence>
<dbReference type="OrthoDB" id="9794540at2"/>
<evidence type="ECO:0000313" key="5">
    <source>
        <dbReference type="Proteomes" id="UP000264589"/>
    </source>
</evidence>
<feature type="transmembrane region" description="Helical" evidence="3">
    <location>
        <begin position="7"/>
        <end position="25"/>
    </location>
</feature>
<dbReference type="AlphaFoldDB" id="A0A371RI06"/>
<keyword evidence="5" id="KW-1185">Reference proteome</keyword>
<dbReference type="RefSeq" id="WP_116391728.1">
    <property type="nucleotide sequence ID" value="NZ_QUQO01000001.1"/>
</dbReference>
<gene>
    <name evidence="4" type="ORF">DX908_07430</name>
</gene>
<feature type="coiled-coil region" evidence="1">
    <location>
        <begin position="299"/>
        <end position="326"/>
    </location>
</feature>
<name>A0A371RI06_9PROT</name>
<dbReference type="Proteomes" id="UP000264589">
    <property type="component" value="Unassembled WGS sequence"/>
</dbReference>
<keyword evidence="1" id="KW-0175">Coiled coil</keyword>
<protein>
    <recommendedName>
        <fullName evidence="6">MotA/TolQ/ExbB proton channel domain-containing protein</fullName>
    </recommendedName>
</protein>
<proteinExistence type="predicted"/>
<keyword evidence="3" id="KW-1133">Transmembrane helix</keyword>
<evidence type="ECO:0000256" key="2">
    <source>
        <dbReference type="SAM" id="MobiDB-lite"/>
    </source>
</evidence>